<dbReference type="PANTHER" id="PTHR11630:SF66">
    <property type="entry name" value="DNA REPLICATION LICENSING FACTOR MCM4"/>
    <property type="match status" value="1"/>
</dbReference>
<dbReference type="InterPro" id="IPR001208">
    <property type="entry name" value="MCM_dom"/>
</dbReference>
<proteinExistence type="inferred from homology"/>
<dbReference type="InterPro" id="IPR027417">
    <property type="entry name" value="P-loop_NTPase"/>
</dbReference>
<evidence type="ECO:0000256" key="3">
    <source>
        <dbReference type="ARBA" id="ARBA00022741"/>
    </source>
</evidence>
<protein>
    <recommendedName>
        <fullName evidence="5">MCM C-terminal AAA(+) ATPase domain-containing protein</fullName>
    </recommendedName>
</protein>
<dbReference type="GO" id="GO:0003697">
    <property type="term" value="F:single-stranded DNA binding"/>
    <property type="evidence" value="ECO:0007669"/>
    <property type="project" value="TreeGrafter"/>
</dbReference>
<evidence type="ECO:0000256" key="1">
    <source>
        <dbReference type="ARBA" id="ARBA00008010"/>
    </source>
</evidence>
<sequence length="185" mass="19861">MMAGGVEGKKRADINILLAGDPSMAKSVLLVEADKITHKSMYTSGRGASAAGLTIGMIKTSDGRMLAMAGVLPLMSGGIAYIDEFDKMNKDDRSAIHPAMEQQKVTIAKAGTTLTLPAKTSILAASNPKFGRFDSSQTLTDNIDIPPPLLSRFDLIWVIKDEINIAEDLAKANHVLDTFENNNKK</sequence>
<dbReference type="GO" id="GO:0006260">
    <property type="term" value="P:DNA replication"/>
    <property type="evidence" value="ECO:0007669"/>
    <property type="project" value="UniProtKB-KW"/>
</dbReference>
<comment type="similarity">
    <text evidence="1">Belongs to the MCM family.</text>
</comment>
<dbReference type="GO" id="GO:0005524">
    <property type="term" value="F:ATP binding"/>
    <property type="evidence" value="ECO:0007669"/>
    <property type="project" value="UniProtKB-KW"/>
</dbReference>
<dbReference type="PRINTS" id="PR01657">
    <property type="entry name" value="MCMFAMILY"/>
</dbReference>
<dbReference type="PANTHER" id="PTHR11630">
    <property type="entry name" value="DNA REPLICATION LICENSING FACTOR MCM FAMILY MEMBER"/>
    <property type="match status" value="1"/>
</dbReference>
<dbReference type="EMBL" id="UINC01204657">
    <property type="protein sequence ID" value="SVE25485.1"/>
    <property type="molecule type" value="Genomic_DNA"/>
</dbReference>
<dbReference type="SMART" id="SM00350">
    <property type="entry name" value="MCM"/>
    <property type="match status" value="1"/>
</dbReference>
<accession>A0A383C1P0</accession>
<dbReference type="Pfam" id="PF00493">
    <property type="entry name" value="MCM"/>
    <property type="match status" value="1"/>
</dbReference>
<reference evidence="6" key="1">
    <citation type="submission" date="2018-05" db="EMBL/GenBank/DDBJ databases">
        <authorList>
            <person name="Lanie J.A."/>
            <person name="Ng W.-L."/>
            <person name="Kazmierczak K.M."/>
            <person name="Andrzejewski T.M."/>
            <person name="Davidsen T.M."/>
            <person name="Wayne K.J."/>
            <person name="Tettelin H."/>
            <person name="Glass J.I."/>
            <person name="Rusch D."/>
            <person name="Podicherti R."/>
            <person name="Tsui H.-C.T."/>
            <person name="Winkler M.E."/>
        </authorList>
    </citation>
    <scope>NUCLEOTIDE SEQUENCE</scope>
</reference>
<dbReference type="PROSITE" id="PS50051">
    <property type="entry name" value="MCM_2"/>
    <property type="match status" value="1"/>
</dbReference>
<dbReference type="InterPro" id="IPR031327">
    <property type="entry name" value="MCM"/>
</dbReference>
<gene>
    <name evidence="6" type="ORF">METZ01_LOCUS478339</name>
</gene>
<organism evidence="6">
    <name type="scientific">marine metagenome</name>
    <dbReference type="NCBI Taxonomy" id="408172"/>
    <lineage>
        <taxon>unclassified sequences</taxon>
        <taxon>metagenomes</taxon>
        <taxon>ecological metagenomes</taxon>
    </lineage>
</organism>
<dbReference type="Gene3D" id="3.40.50.300">
    <property type="entry name" value="P-loop containing nucleotide triphosphate hydrolases"/>
    <property type="match status" value="1"/>
</dbReference>
<dbReference type="GO" id="GO:0017116">
    <property type="term" value="F:single-stranded DNA helicase activity"/>
    <property type="evidence" value="ECO:0007669"/>
    <property type="project" value="TreeGrafter"/>
</dbReference>
<keyword evidence="3" id="KW-0547">Nucleotide-binding</keyword>
<feature type="non-terminal residue" evidence="6">
    <location>
        <position position="185"/>
    </location>
</feature>
<dbReference type="SUPFAM" id="SSF52540">
    <property type="entry name" value="P-loop containing nucleoside triphosphate hydrolases"/>
    <property type="match status" value="1"/>
</dbReference>
<feature type="domain" description="MCM C-terminal AAA(+) ATPase" evidence="5">
    <location>
        <begin position="11"/>
        <end position="175"/>
    </location>
</feature>
<keyword evidence="2" id="KW-0235">DNA replication</keyword>
<evidence type="ECO:0000313" key="6">
    <source>
        <dbReference type="EMBL" id="SVE25485.1"/>
    </source>
</evidence>
<keyword evidence="4" id="KW-0067">ATP-binding</keyword>
<evidence type="ECO:0000256" key="4">
    <source>
        <dbReference type="ARBA" id="ARBA00022840"/>
    </source>
</evidence>
<dbReference type="GO" id="GO:0042555">
    <property type="term" value="C:MCM complex"/>
    <property type="evidence" value="ECO:0007669"/>
    <property type="project" value="TreeGrafter"/>
</dbReference>
<dbReference type="AlphaFoldDB" id="A0A383C1P0"/>
<evidence type="ECO:0000256" key="2">
    <source>
        <dbReference type="ARBA" id="ARBA00022705"/>
    </source>
</evidence>
<name>A0A383C1P0_9ZZZZ</name>
<evidence type="ECO:0000259" key="5">
    <source>
        <dbReference type="PROSITE" id="PS50051"/>
    </source>
</evidence>